<reference evidence="1" key="1">
    <citation type="submission" date="2010-07" db="EMBL/GenBank/DDBJ databases">
        <authorList>
            <consortium name="CONSOLIDER consortium CSD2007-00005"/>
            <person name="Guazzaroni M.-E."/>
            <person name="Richter M."/>
            <person name="Garcia-Salamanca A."/>
            <person name="Yarza P."/>
            <person name="Ferrer M."/>
        </authorList>
    </citation>
    <scope>NUCLEOTIDE SEQUENCE</scope>
</reference>
<accession>D9PID1</accession>
<organism evidence="1">
    <name type="scientific">sediment metagenome</name>
    <dbReference type="NCBI Taxonomy" id="749907"/>
    <lineage>
        <taxon>unclassified sequences</taxon>
        <taxon>metagenomes</taxon>
        <taxon>ecological metagenomes</taxon>
    </lineage>
</organism>
<gene>
    <name evidence="1" type="ORF">LDC_1287</name>
</gene>
<sequence>MSVYTVPFDNLSVTNDSDQDIFQITAPADAAVKLVGFEFYSATTTDERVRLRLVRRSTAGSGGAGAVEVPATGTSAAVGTAVVQLNTTPGTIGDILLAWYWSQLSPLTYAPIPEGMIVIPPSGILALNLETAVASTRNWSGWLKFAELG</sequence>
<dbReference type="EMBL" id="ADZX01000424">
    <property type="protein sequence ID" value="EFK96683.1"/>
    <property type="molecule type" value="Genomic_DNA"/>
</dbReference>
<protein>
    <submittedName>
        <fullName evidence="1">Uncharacterized protein</fullName>
    </submittedName>
</protein>
<name>D9PID1_9ZZZZ</name>
<evidence type="ECO:0000313" key="1">
    <source>
        <dbReference type="EMBL" id="EFK96683.1"/>
    </source>
</evidence>
<proteinExistence type="predicted"/>
<reference evidence="1" key="2">
    <citation type="journal article" date="2011" name="Microb. Ecol.">
        <title>Taxonomic and Functional Metagenomic Profiling of the Microbial Community in the Anoxic Sediment of a Sub-saline Shallow Lake (Laguna de Carrizo, Central Spain).</title>
        <authorList>
            <person name="Ferrer M."/>
            <person name="Guazzaroni M.E."/>
            <person name="Richter M."/>
            <person name="Garcia-Salamanca A."/>
            <person name="Yarza P."/>
            <person name="Suarez-Suarez A."/>
            <person name="Solano J."/>
            <person name="Alcaide M."/>
            <person name="van Dillewijn P."/>
            <person name="Molina-Henares M.A."/>
            <person name="Lopez-Cortes N."/>
            <person name="Al-Ramahi Y."/>
            <person name="Guerrero C."/>
            <person name="Acosta A."/>
            <person name="de Eugenio L.I."/>
            <person name="Martinez V."/>
            <person name="Marques S."/>
            <person name="Rojo F."/>
            <person name="Santero E."/>
            <person name="Genilloud O."/>
            <person name="Perez-Perez J."/>
            <person name="Rossello-Mora R."/>
            <person name="Ramos J.L."/>
        </authorList>
    </citation>
    <scope>NUCLEOTIDE SEQUENCE</scope>
</reference>
<comment type="caution">
    <text evidence="1">The sequence shown here is derived from an EMBL/GenBank/DDBJ whole genome shotgun (WGS) entry which is preliminary data.</text>
</comment>
<dbReference type="AlphaFoldDB" id="D9PID1"/>